<evidence type="ECO:0000313" key="1">
    <source>
        <dbReference type="EMBL" id="KAF3965787.1"/>
    </source>
</evidence>
<dbReference type="OrthoDB" id="10394223at2759"/>
<reference evidence="1" key="1">
    <citation type="submission" date="2020-03" db="EMBL/GenBank/DDBJ databases">
        <title>Castanea mollissima Vanexum genome sequencing.</title>
        <authorList>
            <person name="Staton M."/>
        </authorList>
    </citation>
    <scope>NUCLEOTIDE SEQUENCE</scope>
    <source>
        <tissue evidence="1">Leaf</tissue>
    </source>
</reference>
<organism evidence="1 2">
    <name type="scientific">Castanea mollissima</name>
    <name type="common">Chinese chestnut</name>
    <dbReference type="NCBI Taxonomy" id="60419"/>
    <lineage>
        <taxon>Eukaryota</taxon>
        <taxon>Viridiplantae</taxon>
        <taxon>Streptophyta</taxon>
        <taxon>Embryophyta</taxon>
        <taxon>Tracheophyta</taxon>
        <taxon>Spermatophyta</taxon>
        <taxon>Magnoliopsida</taxon>
        <taxon>eudicotyledons</taxon>
        <taxon>Gunneridae</taxon>
        <taxon>Pentapetalae</taxon>
        <taxon>rosids</taxon>
        <taxon>fabids</taxon>
        <taxon>Fagales</taxon>
        <taxon>Fagaceae</taxon>
        <taxon>Castanea</taxon>
    </lineage>
</organism>
<comment type="caution">
    <text evidence="1">The sequence shown here is derived from an EMBL/GenBank/DDBJ whole genome shotgun (WGS) entry which is preliminary data.</text>
</comment>
<protein>
    <submittedName>
        <fullName evidence="1">Uncharacterized protein</fullName>
    </submittedName>
</protein>
<keyword evidence="2" id="KW-1185">Reference proteome</keyword>
<sequence>MDFETLNQAKLWAHPLKLGTGFLEETLVDNMRHRDTHHFCIKRALIRTLGLIQSLSWDNRAHHSKGGSVSQRKAETRRKKRFVVKISGNWSCEEWRRLWLSQLGERL</sequence>
<dbReference type="AlphaFoldDB" id="A0A8J4VQB6"/>
<accession>A0A8J4VQB6</accession>
<name>A0A8J4VQB6_9ROSI</name>
<evidence type="ECO:0000313" key="2">
    <source>
        <dbReference type="Proteomes" id="UP000737018"/>
    </source>
</evidence>
<proteinExistence type="predicted"/>
<dbReference type="EMBL" id="JRKL02001139">
    <property type="protein sequence ID" value="KAF3965787.1"/>
    <property type="molecule type" value="Genomic_DNA"/>
</dbReference>
<dbReference type="Proteomes" id="UP000737018">
    <property type="component" value="Unassembled WGS sequence"/>
</dbReference>
<gene>
    <name evidence="1" type="ORF">CMV_010061</name>
</gene>